<name>A0A7J7RHJ0_MYOMY</name>
<feature type="compositionally biased region" description="Pro residues" evidence="1">
    <location>
        <begin position="105"/>
        <end position="125"/>
    </location>
</feature>
<sequence length="258" mass="26280">MARKRPGRSLAPKPTGLPSAGTAAAPPIPLAVGAVGREWPGWESRCQQKGSGHRHPGRAPWSPARAAASGLWLPSSTTEAPPGPILPDSPSPSTSPSHPRAWEPLTPPLGPLPGPGLPTSPHHPPPSRGWWHLHPLLGHRIRALSWTLRASGHRGFPGAAAPLRPPPSPRGRSRDPALSPSVRGSGPVQGPSLLGSLLPRLLLTPNLGCPCPGSSCTPLPTVMARPAHSCAGPVSAPAVGGGRWTPGLPSAVGSFGGG</sequence>
<protein>
    <submittedName>
        <fullName evidence="2">Uncharacterized protein</fullName>
    </submittedName>
</protein>
<organism evidence="2 3">
    <name type="scientific">Myotis myotis</name>
    <name type="common">Greater mouse-eared bat</name>
    <name type="synonym">Vespertilio myotis</name>
    <dbReference type="NCBI Taxonomy" id="51298"/>
    <lineage>
        <taxon>Eukaryota</taxon>
        <taxon>Metazoa</taxon>
        <taxon>Chordata</taxon>
        <taxon>Craniata</taxon>
        <taxon>Vertebrata</taxon>
        <taxon>Euteleostomi</taxon>
        <taxon>Mammalia</taxon>
        <taxon>Eutheria</taxon>
        <taxon>Laurasiatheria</taxon>
        <taxon>Chiroptera</taxon>
        <taxon>Yangochiroptera</taxon>
        <taxon>Vespertilionidae</taxon>
        <taxon>Myotis</taxon>
    </lineage>
</organism>
<gene>
    <name evidence="2" type="ORF">mMyoMyo1_010332</name>
</gene>
<feature type="region of interest" description="Disordered" evidence="1">
    <location>
        <begin position="1"/>
        <end position="125"/>
    </location>
</feature>
<dbReference type="Proteomes" id="UP000527355">
    <property type="component" value="Unassembled WGS sequence"/>
</dbReference>
<accession>A0A7J7RHJ0</accession>
<reference evidence="2 3" key="1">
    <citation type="journal article" date="2020" name="Nature">
        <title>Six reference-quality genomes reveal evolution of bat adaptations.</title>
        <authorList>
            <person name="Jebb D."/>
            <person name="Huang Z."/>
            <person name="Pippel M."/>
            <person name="Hughes G.M."/>
            <person name="Lavrichenko K."/>
            <person name="Devanna P."/>
            <person name="Winkler S."/>
            <person name="Jermiin L.S."/>
            <person name="Skirmuntt E.C."/>
            <person name="Katzourakis A."/>
            <person name="Burkitt-Gray L."/>
            <person name="Ray D.A."/>
            <person name="Sullivan K.A.M."/>
            <person name="Roscito J.G."/>
            <person name="Kirilenko B.M."/>
            <person name="Davalos L.M."/>
            <person name="Corthals A.P."/>
            <person name="Power M.L."/>
            <person name="Jones G."/>
            <person name="Ransome R.D."/>
            <person name="Dechmann D.K.N."/>
            <person name="Locatelli A.G."/>
            <person name="Puechmaille S.J."/>
            <person name="Fedrigo O."/>
            <person name="Jarvis E.D."/>
            <person name="Hiller M."/>
            <person name="Vernes S.C."/>
            <person name="Myers E.W."/>
            <person name="Teeling E.C."/>
        </authorList>
    </citation>
    <scope>NUCLEOTIDE SEQUENCE [LARGE SCALE GENOMIC DNA]</scope>
    <source>
        <strain evidence="2">MMyoMyo1</strain>
        <tissue evidence="2">Flight muscle</tissue>
    </source>
</reference>
<feature type="compositionally biased region" description="Pro residues" evidence="1">
    <location>
        <begin position="81"/>
        <end position="90"/>
    </location>
</feature>
<keyword evidence="3" id="KW-1185">Reference proteome</keyword>
<evidence type="ECO:0000313" key="3">
    <source>
        <dbReference type="Proteomes" id="UP000527355"/>
    </source>
</evidence>
<comment type="caution">
    <text evidence="2">The sequence shown here is derived from an EMBL/GenBank/DDBJ whole genome shotgun (WGS) entry which is preliminary data.</text>
</comment>
<evidence type="ECO:0000313" key="2">
    <source>
        <dbReference type="EMBL" id="KAF6275477.1"/>
    </source>
</evidence>
<proteinExistence type="predicted"/>
<dbReference type="AlphaFoldDB" id="A0A7J7RHJ0"/>
<evidence type="ECO:0000256" key="1">
    <source>
        <dbReference type="SAM" id="MobiDB-lite"/>
    </source>
</evidence>
<dbReference type="EMBL" id="JABWUV010000027">
    <property type="protein sequence ID" value="KAF6275477.1"/>
    <property type="molecule type" value="Genomic_DNA"/>
</dbReference>
<feature type="compositionally biased region" description="Low complexity" evidence="1">
    <location>
        <begin position="58"/>
        <end position="70"/>
    </location>
</feature>
<feature type="region of interest" description="Disordered" evidence="1">
    <location>
        <begin position="155"/>
        <end position="189"/>
    </location>
</feature>